<feature type="non-terminal residue" evidence="1">
    <location>
        <position position="76"/>
    </location>
</feature>
<reference evidence="1" key="2">
    <citation type="submission" date="2023-05" db="EMBL/GenBank/DDBJ databases">
        <authorList>
            <person name="Fouks B."/>
        </authorList>
    </citation>
    <scope>NUCLEOTIDE SEQUENCE</scope>
    <source>
        <strain evidence="1">Stay&amp;Tobe</strain>
        <tissue evidence="1">Testes</tissue>
    </source>
</reference>
<protein>
    <submittedName>
        <fullName evidence="1">Uncharacterized protein</fullName>
    </submittedName>
</protein>
<feature type="non-terminal residue" evidence="1">
    <location>
        <position position="1"/>
    </location>
</feature>
<name>A0AAD8EP40_DIPPU</name>
<dbReference type="Proteomes" id="UP001233999">
    <property type="component" value="Unassembled WGS sequence"/>
</dbReference>
<dbReference type="AlphaFoldDB" id="A0AAD8EP40"/>
<comment type="caution">
    <text evidence="1">The sequence shown here is derived from an EMBL/GenBank/DDBJ whole genome shotgun (WGS) entry which is preliminary data.</text>
</comment>
<organism evidence="1 2">
    <name type="scientific">Diploptera punctata</name>
    <name type="common">Pacific beetle cockroach</name>
    <dbReference type="NCBI Taxonomy" id="6984"/>
    <lineage>
        <taxon>Eukaryota</taxon>
        <taxon>Metazoa</taxon>
        <taxon>Ecdysozoa</taxon>
        <taxon>Arthropoda</taxon>
        <taxon>Hexapoda</taxon>
        <taxon>Insecta</taxon>
        <taxon>Pterygota</taxon>
        <taxon>Neoptera</taxon>
        <taxon>Polyneoptera</taxon>
        <taxon>Dictyoptera</taxon>
        <taxon>Blattodea</taxon>
        <taxon>Blaberoidea</taxon>
        <taxon>Blaberidae</taxon>
        <taxon>Diplopterinae</taxon>
        <taxon>Diploptera</taxon>
    </lineage>
</organism>
<proteinExistence type="predicted"/>
<reference evidence="1" key="1">
    <citation type="journal article" date="2023" name="IScience">
        <title>Live-bearing cockroach genome reveals convergent evolutionary mechanisms linked to viviparity in insects and beyond.</title>
        <authorList>
            <person name="Fouks B."/>
            <person name="Harrison M.C."/>
            <person name="Mikhailova A.A."/>
            <person name="Marchal E."/>
            <person name="English S."/>
            <person name="Carruthers M."/>
            <person name="Jennings E.C."/>
            <person name="Chiamaka E.L."/>
            <person name="Frigard R.A."/>
            <person name="Pippel M."/>
            <person name="Attardo G.M."/>
            <person name="Benoit J.B."/>
            <person name="Bornberg-Bauer E."/>
            <person name="Tobe S.S."/>
        </authorList>
    </citation>
    <scope>NUCLEOTIDE SEQUENCE</scope>
    <source>
        <strain evidence="1">Stay&amp;Tobe</strain>
    </source>
</reference>
<accession>A0AAD8EP40</accession>
<evidence type="ECO:0000313" key="1">
    <source>
        <dbReference type="EMBL" id="KAJ9597358.1"/>
    </source>
</evidence>
<keyword evidence="2" id="KW-1185">Reference proteome</keyword>
<dbReference type="EMBL" id="JASPKZ010001616">
    <property type="protein sequence ID" value="KAJ9597358.1"/>
    <property type="molecule type" value="Genomic_DNA"/>
</dbReference>
<sequence length="76" mass="8836">FLPHHTMIFKIPLCWPSCLRSCWRFLSSTEPVFLNLFTSPQFAVYSSLSYVSLKKKYIAVGMRFLSLLVNVLQTCE</sequence>
<evidence type="ECO:0000313" key="2">
    <source>
        <dbReference type="Proteomes" id="UP001233999"/>
    </source>
</evidence>
<gene>
    <name evidence="1" type="ORF">L9F63_011798</name>
</gene>